<dbReference type="AlphaFoldDB" id="A0AAV6JK22"/>
<evidence type="ECO:0000256" key="2">
    <source>
        <dbReference type="ARBA" id="ARBA00022840"/>
    </source>
</evidence>
<reference evidence="3" key="1">
    <citation type="submission" date="2020-08" db="EMBL/GenBank/DDBJ databases">
        <title>Plant Genome Project.</title>
        <authorList>
            <person name="Zhang R.-G."/>
        </authorList>
    </citation>
    <scope>NUCLEOTIDE SEQUENCE</scope>
    <source>
        <strain evidence="3">WSP0</strain>
        <tissue evidence="3">Leaf</tissue>
    </source>
</reference>
<comment type="caution">
    <text evidence="3">The sequence shown here is derived from an EMBL/GenBank/DDBJ whole genome shotgun (WGS) entry which is preliminary data.</text>
</comment>
<dbReference type="Pfam" id="PF00012">
    <property type="entry name" value="HSP70"/>
    <property type="match status" value="1"/>
</dbReference>
<evidence type="ECO:0000313" key="3">
    <source>
        <dbReference type="EMBL" id="KAG5539640.1"/>
    </source>
</evidence>
<evidence type="ECO:0000313" key="4">
    <source>
        <dbReference type="Proteomes" id="UP000823749"/>
    </source>
</evidence>
<name>A0AAV6JK22_9ERIC</name>
<dbReference type="InterPro" id="IPR013126">
    <property type="entry name" value="Hsp_70_fam"/>
</dbReference>
<keyword evidence="1" id="KW-0547">Nucleotide-binding</keyword>
<organism evidence="3 4">
    <name type="scientific">Rhododendron griersonianum</name>
    <dbReference type="NCBI Taxonomy" id="479676"/>
    <lineage>
        <taxon>Eukaryota</taxon>
        <taxon>Viridiplantae</taxon>
        <taxon>Streptophyta</taxon>
        <taxon>Embryophyta</taxon>
        <taxon>Tracheophyta</taxon>
        <taxon>Spermatophyta</taxon>
        <taxon>Magnoliopsida</taxon>
        <taxon>eudicotyledons</taxon>
        <taxon>Gunneridae</taxon>
        <taxon>Pentapetalae</taxon>
        <taxon>asterids</taxon>
        <taxon>Ericales</taxon>
        <taxon>Ericaceae</taxon>
        <taxon>Ericoideae</taxon>
        <taxon>Rhodoreae</taxon>
        <taxon>Rhododendron</taxon>
    </lineage>
</organism>
<dbReference type="GO" id="GO:0140662">
    <property type="term" value="F:ATP-dependent protein folding chaperone"/>
    <property type="evidence" value="ECO:0007669"/>
    <property type="project" value="InterPro"/>
</dbReference>
<keyword evidence="2" id="KW-0067">ATP-binding</keyword>
<dbReference type="EMBL" id="JACTNZ010000007">
    <property type="protein sequence ID" value="KAG5539640.1"/>
    <property type="molecule type" value="Genomic_DNA"/>
</dbReference>
<dbReference type="Proteomes" id="UP000823749">
    <property type="component" value="Chromosome 7"/>
</dbReference>
<dbReference type="SUPFAM" id="SSF100920">
    <property type="entry name" value="Heat shock protein 70kD (HSP70), peptide-binding domain"/>
    <property type="match status" value="1"/>
</dbReference>
<proteinExistence type="predicted"/>
<gene>
    <name evidence="3" type="ORF">RHGRI_019996</name>
</gene>
<sequence length="93" mass="10318">MTQAKPSLSSCSRAAWFLKVKGVSRRVTETLGGTPKIEATFEVDANGTLNVKAEDKGTGKSEKTTITNDKGPFETRWRSIDRMSGWVRTRLLK</sequence>
<dbReference type="Gene3D" id="2.60.34.10">
    <property type="entry name" value="Substrate Binding Domain Of DNAk, Chain A, domain 1"/>
    <property type="match status" value="1"/>
</dbReference>
<evidence type="ECO:0000256" key="1">
    <source>
        <dbReference type="ARBA" id="ARBA00022741"/>
    </source>
</evidence>
<dbReference type="InterPro" id="IPR029047">
    <property type="entry name" value="HSP70_peptide-bd_sf"/>
</dbReference>
<dbReference type="GO" id="GO:0005524">
    <property type="term" value="F:ATP binding"/>
    <property type="evidence" value="ECO:0007669"/>
    <property type="project" value="UniProtKB-KW"/>
</dbReference>
<keyword evidence="4" id="KW-1185">Reference proteome</keyword>
<protein>
    <submittedName>
        <fullName evidence="3">Uncharacterized protein</fullName>
    </submittedName>
</protein>
<accession>A0AAV6JK22</accession>